<evidence type="ECO:0000313" key="3">
    <source>
        <dbReference type="EMBL" id="KUN61814.1"/>
    </source>
</evidence>
<dbReference type="InterPro" id="IPR011704">
    <property type="entry name" value="ATPase_dyneun-rel_AAA"/>
</dbReference>
<gene>
    <name evidence="3" type="ORF">AQJ54_32265</name>
</gene>
<reference evidence="3 4" key="1">
    <citation type="submission" date="2015-10" db="EMBL/GenBank/DDBJ databases">
        <title>Draft genome sequence of Streptomyces griseorubiginosus DSM 40469, type strain for the species Streptomyces griseorubiginosus.</title>
        <authorList>
            <person name="Ruckert C."/>
            <person name="Winkler A."/>
            <person name="Kalinowski J."/>
            <person name="Kampfer P."/>
            <person name="Glaeser S."/>
        </authorList>
    </citation>
    <scope>NUCLEOTIDE SEQUENCE [LARGE SCALE GENOMIC DNA]</scope>
    <source>
        <strain evidence="3 4">DSM 40469</strain>
    </source>
</reference>
<dbReference type="InterPro" id="IPR003593">
    <property type="entry name" value="AAA+_ATPase"/>
</dbReference>
<organism evidence="3 4">
    <name type="scientific">Streptomyces griseorubiginosus</name>
    <dbReference type="NCBI Taxonomy" id="67304"/>
    <lineage>
        <taxon>Bacteria</taxon>
        <taxon>Bacillati</taxon>
        <taxon>Actinomycetota</taxon>
        <taxon>Actinomycetes</taxon>
        <taxon>Kitasatosporales</taxon>
        <taxon>Streptomycetaceae</taxon>
        <taxon>Streptomyces</taxon>
    </lineage>
</organism>
<dbReference type="PANTHER" id="PTHR42759">
    <property type="entry name" value="MOXR FAMILY PROTEIN"/>
    <property type="match status" value="1"/>
</dbReference>
<dbReference type="SMART" id="SM00382">
    <property type="entry name" value="AAA"/>
    <property type="match status" value="1"/>
</dbReference>
<feature type="domain" description="AAA+ ATPase" evidence="2">
    <location>
        <begin position="49"/>
        <end position="215"/>
    </location>
</feature>
<dbReference type="PANTHER" id="PTHR42759:SF1">
    <property type="entry name" value="MAGNESIUM-CHELATASE SUBUNIT CHLD"/>
    <property type="match status" value="1"/>
</dbReference>
<keyword evidence="4" id="KW-1185">Reference proteome</keyword>
<comment type="caution">
    <text evidence="3">The sequence shown here is derived from an EMBL/GenBank/DDBJ whole genome shotgun (WGS) entry which is preliminary data.</text>
</comment>
<dbReference type="InterPro" id="IPR050764">
    <property type="entry name" value="CbbQ/NirQ/NorQ/GpvN"/>
</dbReference>
<dbReference type="SUPFAM" id="SSF52540">
    <property type="entry name" value="P-loop containing nucleoside triphosphate hydrolases"/>
    <property type="match status" value="1"/>
</dbReference>
<feature type="region of interest" description="Disordered" evidence="1">
    <location>
        <begin position="1"/>
        <end position="23"/>
    </location>
</feature>
<dbReference type="GO" id="GO:0005524">
    <property type="term" value="F:ATP binding"/>
    <property type="evidence" value="ECO:0007669"/>
    <property type="project" value="InterPro"/>
</dbReference>
<evidence type="ECO:0000256" key="1">
    <source>
        <dbReference type="SAM" id="MobiDB-lite"/>
    </source>
</evidence>
<dbReference type="AlphaFoldDB" id="A0A117QZ22"/>
<dbReference type="InterPro" id="IPR027417">
    <property type="entry name" value="P-loop_NTPase"/>
</dbReference>
<sequence>MIKLFDPAEEPDQPAPDGLTPARGTDRLDEQVYLFDDPTVLAVNVALASGRPLLVLGPPGSGKSALAPNVARLMRFRYYAEVVTARTEPHDLLWREEAFRQLNDATRGTLQDPGSRAYFRPGPLWKALDPAMDEEGSPDLRDRPAVVLIDEIDKADPDVPDALLDPLNNLRFTGPDRSTVTAAEDTRAPLVVITSNEERELSTAFLRRCILLRLRPPGREHLLKVAQLHMGDAYDEALTLELADLFAYESVATGPAASTAEFLDTLRACRHLELTADSPEWRAVAGLAMVKASPDPATSV</sequence>
<protein>
    <submittedName>
        <fullName evidence="3">ATPase</fullName>
    </submittedName>
</protein>
<dbReference type="Gene3D" id="3.40.50.300">
    <property type="entry name" value="P-loop containing nucleotide triphosphate hydrolases"/>
    <property type="match status" value="1"/>
</dbReference>
<dbReference type="GO" id="GO:0016887">
    <property type="term" value="F:ATP hydrolysis activity"/>
    <property type="evidence" value="ECO:0007669"/>
    <property type="project" value="InterPro"/>
</dbReference>
<accession>A0A117QZ22</accession>
<dbReference type="RefSeq" id="WP_062243225.1">
    <property type="nucleotide sequence ID" value="NZ_JBPJFL010000001.1"/>
</dbReference>
<evidence type="ECO:0000313" key="4">
    <source>
        <dbReference type="Proteomes" id="UP000054375"/>
    </source>
</evidence>
<dbReference type="Pfam" id="PF07728">
    <property type="entry name" value="AAA_5"/>
    <property type="match status" value="1"/>
</dbReference>
<name>A0A117QZ22_9ACTN</name>
<dbReference type="EMBL" id="LMWV01000026">
    <property type="protein sequence ID" value="KUN61814.1"/>
    <property type="molecule type" value="Genomic_DNA"/>
</dbReference>
<dbReference type="Proteomes" id="UP000054375">
    <property type="component" value="Unassembled WGS sequence"/>
</dbReference>
<evidence type="ECO:0000259" key="2">
    <source>
        <dbReference type="SMART" id="SM00382"/>
    </source>
</evidence>
<proteinExistence type="predicted"/>